<dbReference type="EMBL" id="LR797257">
    <property type="protein sequence ID" value="CAB4198291.1"/>
    <property type="molecule type" value="Genomic_DNA"/>
</dbReference>
<dbReference type="SUPFAM" id="SSF50129">
    <property type="entry name" value="GroES-like"/>
    <property type="match status" value="1"/>
</dbReference>
<evidence type="ECO:0000313" key="1">
    <source>
        <dbReference type="EMBL" id="CAB4198291.1"/>
    </source>
</evidence>
<dbReference type="InterPro" id="IPR011032">
    <property type="entry name" value="GroES-like_sf"/>
</dbReference>
<evidence type="ECO:0008006" key="2">
    <source>
        <dbReference type="Google" id="ProtNLM"/>
    </source>
</evidence>
<gene>
    <name evidence="1" type="ORF">UFOVP1311_68</name>
</gene>
<proteinExistence type="predicted"/>
<dbReference type="Gene3D" id="2.30.33.40">
    <property type="entry name" value="GroES chaperonin"/>
    <property type="match status" value="1"/>
</dbReference>
<protein>
    <recommendedName>
        <fullName evidence="2">GroS Co-chaperonin GroES (HSP10)</fullName>
    </recommendedName>
</protein>
<sequence>MSKKVIDYLGNEYESNGIDLNNFDKEAMIVKFKNVVVTGCNILILIYKKPIQKQVKSIFLPDSAIEEDLEYNSMVGMILKVGPEAYQGEQFPTGPYAKVGEWVIFPRGSSLQAKYEAEPIIMVEDFKIKLIVEDPSKVSR</sequence>
<reference evidence="1" key="1">
    <citation type="submission" date="2020-05" db="EMBL/GenBank/DDBJ databases">
        <authorList>
            <person name="Chiriac C."/>
            <person name="Salcher M."/>
            <person name="Ghai R."/>
            <person name="Kavagutti S V."/>
        </authorList>
    </citation>
    <scope>NUCLEOTIDE SEQUENCE</scope>
</reference>
<dbReference type="GO" id="GO:0006457">
    <property type="term" value="P:protein folding"/>
    <property type="evidence" value="ECO:0007669"/>
    <property type="project" value="InterPro"/>
</dbReference>
<organism evidence="1">
    <name type="scientific">uncultured Caudovirales phage</name>
    <dbReference type="NCBI Taxonomy" id="2100421"/>
    <lineage>
        <taxon>Viruses</taxon>
        <taxon>Duplodnaviria</taxon>
        <taxon>Heunggongvirae</taxon>
        <taxon>Uroviricota</taxon>
        <taxon>Caudoviricetes</taxon>
        <taxon>Peduoviridae</taxon>
        <taxon>Maltschvirus</taxon>
        <taxon>Maltschvirus maltsch</taxon>
    </lineage>
</organism>
<name>A0A6J5RXG6_9CAUD</name>
<dbReference type="InterPro" id="IPR037124">
    <property type="entry name" value="Chaperonin_GroES_sf"/>
</dbReference>
<accession>A0A6J5RXG6</accession>